<organism evidence="6 7">
    <name type="scientific">Oceanicola granulosus (strain ATCC BAA-861 / DSM 15982 / KCTC 12143 / HTCC2516)</name>
    <dbReference type="NCBI Taxonomy" id="314256"/>
    <lineage>
        <taxon>Bacteria</taxon>
        <taxon>Pseudomonadati</taxon>
        <taxon>Pseudomonadota</taxon>
        <taxon>Alphaproteobacteria</taxon>
        <taxon>Rhodobacterales</taxon>
        <taxon>Roseobacteraceae</taxon>
        <taxon>Oceanicola</taxon>
    </lineage>
</organism>
<feature type="domain" description="HTH merR-type" evidence="5">
    <location>
        <begin position="1"/>
        <end position="70"/>
    </location>
</feature>
<dbReference type="PANTHER" id="PTHR30204">
    <property type="entry name" value="REDOX-CYCLING DRUG-SENSING TRANSCRIPTIONAL ACTIVATOR SOXR"/>
    <property type="match status" value="1"/>
</dbReference>
<dbReference type="STRING" id="314256.OG2516_17810"/>
<dbReference type="SMART" id="SM00422">
    <property type="entry name" value="HTH_MERR"/>
    <property type="match status" value="1"/>
</dbReference>
<dbReference type="Gene3D" id="1.10.1660.10">
    <property type="match status" value="1"/>
</dbReference>
<evidence type="ECO:0000256" key="3">
    <source>
        <dbReference type="ARBA" id="ARBA00023163"/>
    </source>
</evidence>
<dbReference type="GO" id="GO:0003677">
    <property type="term" value="F:DNA binding"/>
    <property type="evidence" value="ECO:0007669"/>
    <property type="project" value="UniProtKB-KW"/>
</dbReference>
<sequence length="141" mass="15990">MYAIGTLAKRTGTKVQTIRYYEQIGLMPEPGRTGGGQRRYGDADLDRLAFIRHSRQLGFPLDAIRELLDLSDSPGRSCGEVDAIARRQLREVEARLARLEALRKELRRMIGECRADRIADCRILRVLRDHGECLADHDAEA</sequence>
<protein>
    <submittedName>
        <fullName evidence="6">Transcriptional regulator, MerR family protein</fullName>
    </submittedName>
</protein>
<reference evidence="6 7" key="1">
    <citation type="journal article" date="2010" name="J. Bacteriol.">
        <title>Genome sequences of Oceanicola granulosus HTCC2516(T) and Oceanicola batsensis HTCC2597(TDelta).</title>
        <authorList>
            <person name="Thrash J.C."/>
            <person name="Cho J.C."/>
            <person name="Vergin K.L."/>
            <person name="Giovannoni S.J."/>
        </authorList>
    </citation>
    <scope>NUCLEOTIDE SEQUENCE [LARGE SCALE GENOMIC DNA]</scope>
    <source>
        <strain evidence="7">ATCC BAA-861 / DSM 15982 / KCTC 12143 / HTCC2516</strain>
    </source>
</reference>
<evidence type="ECO:0000259" key="5">
    <source>
        <dbReference type="PROSITE" id="PS50937"/>
    </source>
</evidence>
<dbReference type="HOGENOM" id="CLU_060077_2_0_5"/>
<accession>Q2CF18</accession>
<dbReference type="Proteomes" id="UP000003635">
    <property type="component" value="Unassembled WGS sequence"/>
</dbReference>
<dbReference type="InterPro" id="IPR009061">
    <property type="entry name" value="DNA-bd_dom_put_sf"/>
</dbReference>
<dbReference type="Pfam" id="PF09278">
    <property type="entry name" value="MerR-DNA-bind"/>
    <property type="match status" value="1"/>
</dbReference>
<gene>
    <name evidence="6" type="ORF">OG2516_17810</name>
</gene>
<dbReference type="PROSITE" id="PS50937">
    <property type="entry name" value="HTH_MERR_2"/>
    <property type="match status" value="1"/>
</dbReference>
<keyword evidence="2" id="KW-0238">DNA-binding</keyword>
<dbReference type="CDD" id="cd04785">
    <property type="entry name" value="HTH_CadR-PbrR-like"/>
    <property type="match status" value="1"/>
</dbReference>
<evidence type="ECO:0000256" key="4">
    <source>
        <dbReference type="SAM" id="Coils"/>
    </source>
</evidence>
<comment type="caution">
    <text evidence="6">The sequence shown here is derived from an EMBL/GenBank/DDBJ whole genome shotgun (WGS) entry which is preliminary data.</text>
</comment>
<keyword evidence="3" id="KW-0804">Transcription</keyword>
<keyword evidence="7" id="KW-1185">Reference proteome</keyword>
<dbReference type="PANTHER" id="PTHR30204:SF92">
    <property type="entry name" value="HTH-TYPE TRANSCRIPTIONAL REGULATOR ZNTR"/>
    <property type="match status" value="1"/>
</dbReference>
<dbReference type="AlphaFoldDB" id="Q2CF18"/>
<name>Q2CF18_OCEGH</name>
<dbReference type="PRINTS" id="PR00040">
    <property type="entry name" value="HTHMERR"/>
</dbReference>
<dbReference type="SUPFAM" id="SSF46955">
    <property type="entry name" value="Putative DNA-binding domain"/>
    <property type="match status" value="1"/>
</dbReference>
<evidence type="ECO:0000256" key="1">
    <source>
        <dbReference type="ARBA" id="ARBA00023015"/>
    </source>
</evidence>
<dbReference type="OrthoDB" id="9802944at2"/>
<evidence type="ECO:0000313" key="6">
    <source>
        <dbReference type="EMBL" id="EAR51309.1"/>
    </source>
</evidence>
<dbReference type="InterPro" id="IPR015358">
    <property type="entry name" value="Tscrpt_reg_MerR_DNA-bd"/>
</dbReference>
<dbReference type="InterPro" id="IPR000551">
    <property type="entry name" value="MerR-type_HTH_dom"/>
</dbReference>
<dbReference type="eggNOG" id="COG0789">
    <property type="taxonomic scope" value="Bacteria"/>
</dbReference>
<dbReference type="RefSeq" id="WP_007256839.1">
    <property type="nucleotide sequence ID" value="NZ_CH724109.1"/>
</dbReference>
<dbReference type="Pfam" id="PF00376">
    <property type="entry name" value="MerR"/>
    <property type="match status" value="1"/>
</dbReference>
<dbReference type="GO" id="GO:0003700">
    <property type="term" value="F:DNA-binding transcription factor activity"/>
    <property type="evidence" value="ECO:0007669"/>
    <property type="project" value="InterPro"/>
</dbReference>
<proteinExistence type="predicted"/>
<dbReference type="EMBL" id="AAOT01000014">
    <property type="protein sequence ID" value="EAR51309.1"/>
    <property type="molecule type" value="Genomic_DNA"/>
</dbReference>
<keyword evidence="1" id="KW-0805">Transcription regulation</keyword>
<evidence type="ECO:0000256" key="2">
    <source>
        <dbReference type="ARBA" id="ARBA00023125"/>
    </source>
</evidence>
<keyword evidence="4" id="KW-0175">Coiled coil</keyword>
<evidence type="ECO:0000313" key="7">
    <source>
        <dbReference type="Proteomes" id="UP000003635"/>
    </source>
</evidence>
<dbReference type="InterPro" id="IPR047057">
    <property type="entry name" value="MerR_fam"/>
</dbReference>
<feature type="coiled-coil region" evidence="4">
    <location>
        <begin position="82"/>
        <end position="116"/>
    </location>
</feature>